<sequence length="219" mass="24583">MKKRSLAGNVGIGIFSVGFICICVAFFTSSWVVSDPRITNSQLDTIGLWRQCFKSLPDPVRADAPKRYFAGCRWVYDPFTTGYSELIGFLLPPFMIATQFFATLCFLACVISLGLIILYSTCYDPEQKYYLRLIMIIALLQIFGSISGCIAVIIFAMNGNKSGWMPGHENNYFGWSFALGVIGSILGLIAGILFYAELYIQKKKRKHLKESQSRFPLQS</sequence>
<dbReference type="Gene3D" id="1.20.140.150">
    <property type="match status" value="1"/>
</dbReference>
<keyword evidence="4 5" id="KW-0472">Membrane</keyword>
<dbReference type="GO" id="GO:0016020">
    <property type="term" value="C:membrane"/>
    <property type="evidence" value="ECO:0007669"/>
    <property type="project" value="UniProtKB-SubCell"/>
</dbReference>
<comment type="caution">
    <text evidence="6">The sequence shown here is derived from an EMBL/GenBank/DDBJ whole genome shotgun (WGS) entry which is preliminary data.</text>
</comment>
<evidence type="ECO:0000313" key="6">
    <source>
        <dbReference type="EMBL" id="KAL3391002.1"/>
    </source>
</evidence>
<dbReference type="PANTHER" id="PTHR21284">
    <property type="entry name" value="EG:80H7.2 PROTEIN"/>
    <property type="match status" value="1"/>
</dbReference>
<keyword evidence="2 5" id="KW-0812">Transmembrane</keyword>
<name>A0ABD2WER4_9HYME</name>
<feature type="transmembrane region" description="Helical" evidence="5">
    <location>
        <begin position="12"/>
        <end position="33"/>
    </location>
</feature>
<feature type="transmembrane region" description="Helical" evidence="5">
    <location>
        <begin position="94"/>
        <end position="118"/>
    </location>
</feature>
<feature type="transmembrane region" description="Helical" evidence="5">
    <location>
        <begin position="130"/>
        <end position="157"/>
    </location>
</feature>
<proteinExistence type="predicted"/>
<keyword evidence="7" id="KW-1185">Reference proteome</keyword>
<organism evidence="6 7">
    <name type="scientific">Trichogramma kaykai</name>
    <dbReference type="NCBI Taxonomy" id="54128"/>
    <lineage>
        <taxon>Eukaryota</taxon>
        <taxon>Metazoa</taxon>
        <taxon>Ecdysozoa</taxon>
        <taxon>Arthropoda</taxon>
        <taxon>Hexapoda</taxon>
        <taxon>Insecta</taxon>
        <taxon>Pterygota</taxon>
        <taxon>Neoptera</taxon>
        <taxon>Endopterygota</taxon>
        <taxon>Hymenoptera</taxon>
        <taxon>Apocrita</taxon>
        <taxon>Proctotrupomorpha</taxon>
        <taxon>Chalcidoidea</taxon>
        <taxon>Trichogrammatidae</taxon>
        <taxon>Trichogramma</taxon>
    </lineage>
</organism>
<evidence type="ECO:0000256" key="5">
    <source>
        <dbReference type="SAM" id="Phobius"/>
    </source>
</evidence>
<dbReference type="EMBL" id="JBJJXI010000113">
    <property type="protein sequence ID" value="KAL3391002.1"/>
    <property type="molecule type" value="Genomic_DNA"/>
</dbReference>
<gene>
    <name evidence="6" type="ORF">TKK_014256</name>
</gene>
<evidence type="ECO:0000256" key="1">
    <source>
        <dbReference type="ARBA" id="ARBA00004141"/>
    </source>
</evidence>
<dbReference type="InterPro" id="IPR004031">
    <property type="entry name" value="PMP22/EMP/MP20/Claudin"/>
</dbReference>
<evidence type="ECO:0000256" key="2">
    <source>
        <dbReference type="ARBA" id="ARBA00022692"/>
    </source>
</evidence>
<accession>A0ABD2WER4</accession>
<evidence type="ECO:0000313" key="7">
    <source>
        <dbReference type="Proteomes" id="UP001627154"/>
    </source>
</evidence>
<protein>
    <submittedName>
        <fullName evidence="6">Uncharacterized protein</fullName>
    </submittedName>
</protein>
<evidence type="ECO:0000256" key="3">
    <source>
        <dbReference type="ARBA" id="ARBA00022989"/>
    </source>
</evidence>
<keyword evidence="3 5" id="KW-1133">Transmembrane helix</keyword>
<reference evidence="6 7" key="1">
    <citation type="journal article" date="2024" name="bioRxiv">
        <title>A reference genome for Trichogramma kaykai: A tiny desert-dwelling parasitoid wasp with competing sex-ratio distorters.</title>
        <authorList>
            <person name="Culotta J."/>
            <person name="Lindsey A.R."/>
        </authorList>
    </citation>
    <scope>NUCLEOTIDE SEQUENCE [LARGE SCALE GENOMIC DNA]</scope>
    <source>
        <strain evidence="6 7">KSX58</strain>
    </source>
</reference>
<evidence type="ECO:0000256" key="4">
    <source>
        <dbReference type="ARBA" id="ARBA00023136"/>
    </source>
</evidence>
<dbReference type="AlphaFoldDB" id="A0ABD2WER4"/>
<feature type="transmembrane region" description="Helical" evidence="5">
    <location>
        <begin position="177"/>
        <end position="200"/>
    </location>
</feature>
<comment type="subcellular location">
    <subcellularLocation>
        <location evidence="1">Membrane</location>
        <topology evidence="1">Multi-pass membrane protein</topology>
    </subcellularLocation>
</comment>
<dbReference type="PANTHER" id="PTHR21284:SF6">
    <property type="entry name" value="SINUOUS"/>
    <property type="match status" value="1"/>
</dbReference>
<dbReference type="Pfam" id="PF13903">
    <property type="entry name" value="Claudin_2"/>
    <property type="match status" value="1"/>
</dbReference>
<dbReference type="Proteomes" id="UP001627154">
    <property type="component" value="Unassembled WGS sequence"/>
</dbReference>